<organism evidence="2 3">
    <name type="scientific">Orenia metallireducens</name>
    <dbReference type="NCBI Taxonomy" id="1413210"/>
    <lineage>
        <taxon>Bacteria</taxon>
        <taxon>Bacillati</taxon>
        <taxon>Bacillota</taxon>
        <taxon>Clostridia</taxon>
        <taxon>Halanaerobiales</taxon>
        <taxon>Halobacteroidaceae</taxon>
        <taxon>Orenia</taxon>
    </lineage>
</organism>
<accession>A0A285I4J9</accession>
<dbReference type="AlphaFoldDB" id="A0A285I4J9"/>
<dbReference type="Pfam" id="PF00350">
    <property type="entry name" value="Dynamin_N"/>
    <property type="match status" value="1"/>
</dbReference>
<dbReference type="Pfam" id="PF12836">
    <property type="entry name" value="HHH_3"/>
    <property type="match status" value="2"/>
</dbReference>
<feature type="domain" description="Helix-hairpin-helix DNA-binding motif class 1" evidence="1">
    <location>
        <begin position="412"/>
        <end position="431"/>
    </location>
</feature>
<dbReference type="GO" id="GO:0006281">
    <property type="term" value="P:DNA repair"/>
    <property type="evidence" value="ECO:0007669"/>
    <property type="project" value="InterPro"/>
</dbReference>
<evidence type="ECO:0000259" key="1">
    <source>
        <dbReference type="SMART" id="SM00278"/>
    </source>
</evidence>
<feature type="domain" description="Helix-hairpin-helix DNA-binding motif class 1" evidence="1">
    <location>
        <begin position="377"/>
        <end position="396"/>
    </location>
</feature>
<feature type="domain" description="Helix-hairpin-helix DNA-binding motif class 1" evidence="1">
    <location>
        <begin position="442"/>
        <end position="461"/>
    </location>
</feature>
<dbReference type="Gene3D" id="1.10.150.320">
    <property type="entry name" value="Photosystem II 12 kDa extrinsic protein"/>
    <property type="match status" value="2"/>
</dbReference>
<dbReference type="InterPro" id="IPR051675">
    <property type="entry name" value="Endo/Exo/Phosphatase_dom_1"/>
</dbReference>
<reference evidence="3" key="1">
    <citation type="submission" date="2017-09" db="EMBL/GenBank/DDBJ databases">
        <authorList>
            <person name="Varghese N."/>
            <person name="Submissions S."/>
        </authorList>
    </citation>
    <scope>NUCLEOTIDE SEQUENCE [LARGE SCALE GENOMIC DNA]</scope>
    <source>
        <strain evidence="3">MSL47</strain>
    </source>
</reference>
<dbReference type="PANTHER" id="PTHR21180">
    <property type="entry name" value="ENDONUCLEASE/EXONUCLEASE/PHOSPHATASE FAMILY DOMAIN-CONTAINING PROTEIN 1"/>
    <property type="match status" value="1"/>
</dbReference>
<dbReference type="PANTHER" id="PTHR21180:SF32">
    <property type="entry name" value="ENDONUCLEASE_EXONUCLEASE_PHOSPHATASE FAMILY DOMAIN-CONTAINING PROTEIN 1"/>
    <property type="match status" value="1"/>
</dbReference>
<dbReference type="InterPro" id="IPR010994">
    <property type="entry name" value="RuvA_2-like"/>
</dbReference>
<gene>
    <name evidence="2" type="ORF">SAMN06265827_1292</name>
</gene>
<dbReference type="InterPro" id="IPR027417">
    <property type="entry name" value="P-loop_NTPase"/>
</dbReference>
<dbReference type="InterPro" id="IPR003583">
    <property type="entry name" value="Hlx-hairpin-Hlx_DNA-bd_motif"/>
</dbReference>
<protein>
    <submittedName>
        <fullName evidence="2">Competence protein ComEA helix-hairpin-helix repeat region</fullName>
    </submittedName>
</protein>
<name>A0A285I4J9_9FIRM</name>
<dbReference type="SUPFAM" id="SSF47781">
    <property type="entry name" value="RuvA domain 2-like"/>
    <property type="match status" value="2"/>
</dbReference>
<feature type="domain" description="Helix-hairpin-helix DNA-binding motif class 1" evidence="1">
    <location>
        <begin position="347"/>
        <end position="366"/>
    </location>
</feature>
<dbReference type="RefSeq" id="WP_097019065.1">
    <property type="nucleotide sequence ID" value="NZ_OBDZ01000029.1"/>
</dbReference>
<dbReference type="Gene3D" id="3.40.50.300">
    <property type="entry name" value="P-loop containing nucleotide triphosphate hydrolases"/>
    <property type="match status" value="1"/>
</dbReference>
<dbReference type="InterPro" id="IPR004509">
    <property type="entry name" value="Competence_ComEA_HhH"/>
</dbReference>
<dbReference type="Proteomes" id="UP000219573">
    <property type="component" value="Unassembled WGS sequence"/>
</dbReference>
<dbReference type="NCBIfam" id="TIGR00426">
    <property type="entry name" value="competence protein ComEA helix-hairpin-helix repeat region"/>
    <property type="match status" value="1"/>
</dbReference>
<dbReference type="InterPro" id="IPR045063">
    <property type="entry name" value="Dynamin_N"/>
</dbReference>
<keyword evidence="3" id="KW-1185">Reference proteome</keyword>
<proteinExistence type="predicted"/>
<dbReference type="OrthoDB" id="9816479at2"/>
<dbReference type="GO" id="GO:0003677">
    <property type="term" value="F:DNA binding"/>
    <property type="evidence" value="ECO:0007669"/>
    <property type="project" value="InterPro"/>
</dbReference>
<sequence length="464" mass="54169">MVSDLSKDKFQAKEFHIAFIGAIKAGKSTLINTLLGKEVSSVSVTPETAVLTKFRASKEKDYVKIKFHTQLEWNKLWKSIENSHSNIFKEEYIELNAEAQKCKWIGFKEKYMEFDNDQDLINEIKRWTSSKGDTHYFVKEVEVGLKALNYPEYILLVDTPGLDDPVKYRSDITQKYINKADAIIVCIKGDSLTGQELSTIYNVFATREYKSDRIYVVGTQLDKLNTPNDDWKKQRDEWLKHLKNKEYFGSIDLAERNLFSVSAYLYNLLVNFSSLNKDTIDFELTPIIRKFKFRDIENNIDQLKELSGIDNLNNRLKSEIISKSKQFMLEEVKEDKKGLDINQATKEELERLTGVGPLYAEKIIKYRTDNNGFKTINEIKKIKGIGRRKYNLIKEEITVNYRKLDINAISLEALQKLEGIGKVCARRVIDYRTENEKFKNIKEIRKVKGIGPYRYSLIYDYIEY</sequence>
<evidence type="ECO:0000313" key="2">
    <source>
        <dbReference type="EMBL" id="SNY41861.1"/>
    </source>
</evidence>
<evidence type="ECO:0000313" key="3">
    <source>
        <dbReference type="Proteomes" id="UP000219573"/>
    </source>
</evidence>
<dbReference type="EMBL" id="OBDZ01000029">
    <property type="protein sequence ID" value="SNY41861.1"/>
    <property type="molecule type" value="Genomic_DNA"/>
</dbReference>
<dbReference type="SMART" id="SM00278">
    <property type="entry name" value="HhH1"/>
    <property type="match status" value="4"/>
</dbReference>
<dbReference type="SUPFAM" id="SSF52540">
    <property type="entry name" value="P-loop containing nucleoside triphosphate hydrolases"/>
    <property type="match status" value="1"/>
</dbReference>